<sequence length="1217" mass="129316">MQHTIRFLYLFLVIVFFSVTTYAQNLCTATISPSGTAYICNGTPLILTANEGVVNNDLKFRWFKDGQPIPGATNQTYNATGIGTYAVEVSSISNTCNPNTTDPGTRVELGPTLTRPDFTISPTGVQCSGIPYTFTIVGPNDPNVEYLWDFGDGTIGRGYEVNHAFNYFGTGTKSFSVTVVTASRGCRSQTSIAQTVTVNGGPNFTEADVTDSADFEVCIPKDSAISVKAKLFNNIVAASAAGITGYRVRWNPDDVNEVSYTPEQFDADSPIRNPTPFTTIGTHPISITAIGATCNTTITLQYEVSQKPTAGFQVSPPDGKKRLDPNQCVPVIVTPTDSAKGGNLTYKWAVLNNQGQPAGGFAYINNTSDTSAAPVFQFNEMGRFQVQQIVTNQCGSDTTSQSVLIAYPEVQLNADGPFCGPTTIKFSDQNVFYDANLGTEVPTSFRWIISGTSGATFINGTSANSKYPEISFPNVGEYKVSVSFANECGNSADVAQQGAGEITITVNEVPNAPIITTTGVSICSGESTDIKPTGPAGNTFIFYGSPTGGTPLDTAATYTTGPLSVSTTFYITTLSPNGCESTGARTPFAVTVLPPIANNTISQDQEVCQGSAPKLLSGTQPTGGDTNGYRYQWQLSTTGPNGTFATAPGVNNSRDYTPPVLQQNAWLRRLISSASCSGDTSNVVAITVTPRIAGGNITGDQQVCANEPVLPLIGSPLAGGTIQWRSSTVSATAGFTPATNINNEVNYEPGILNQSTWFRRYIISGGCVDSSNVVIVTVDQPVTNNTILADQSLCGGEQPAPLTGSGPQGGTLPLRYIWESSTTGATTGFAPAVGTNNTANYNPAVLTVTTWFRRGVISGTCDPNYSNVAQITVLPLITNNSINGTEPAVCENTAPKTITGSAPSGGNGTYTYLWESSITSATAAFAPAAGTNNTQNYTPPVISRTTWYRRTVISDNCTSISQTIEIKVNPLPPVPVVAANSVTTCLDSTATLVATGTGLTYQWFETPTGGNILFEGATFVTNRIAQSTTFYVQAVNQNQCVSPARTPVTVNVTSITASAGRDTTIIEGNTMELIGRGGVRYKWEPATGLNDPNVERPVASPTKTTTYKVTAFSEEGCAATDEVTITVIPRVLIVNTFSPNHDGINETWEIQRIENYPEATVEIFNRWGTKVFTSDIGYKKAWDGTYNGQDLPLATYYYIIRLDKISKPISGNVTLIR</sequence>
<dbReference type="RefSeq" id="WP_182412020.1">
    <property type="nucleotide sequence ID" value="NZ_CP055153.1"/>
</dbReference>
<gene>
    <name evidence="2" type="ORF">HUW48_16620</name>
</gene>
<dbReference type="SUPFAM" id="SSF49299">
    <property type="entry name" value="PKD domain"/>
    <property type="match status" value="2"/>
</dbReference>
<dbReference type="Gene3D" id="2.60.40.10">
    <property type="entry name" value="Immunoglobulins"/>
    <property type="match status" value="4"/>
</dbReference>
<accession>A0A7L7L9Q3</accession>
<feature type="domain" description="PKD" evidence="1">
    <location>
        <begin position="133"/>
        <end position="178"/>
    </location>
</feature>
<name>A0A7L7L9Q3_9BACT</name>
<dbReference type="Proteomes" id="UP000514509">
    <property type="component" value="Chromosome"/>
</dbReference>
<dbReference type="InterPro" id="IPR013783">
    <property type="entry name" value="Ig-like_fold"/>
</dbReference>
<protein>
    <submittedName>
        <fullName evidence="2">Gliding motility-associated C-terminal domain-containing protein</fullName>
    </submittedName>
</protein>
<dbReference type="EMBL" id="CP055153">
    <property type="protein sequence ID" value="QMU29560.1"/>
    <property type="molecule type" value="Genomic_DNA"/>
</dbReference>
<dbReference type="InterPro" id="IPR022409">
    <property type="entry name" value="PKD/Chitinase_dom"/>
</dbReference>
<evidence type="ECO:0000313" key="2">
    <source>
        <dbReference type="EMBL" id="QMU29560.1"/>
    </source>
</evidence>
<keyword evidence="3" id="KW-1185">Reference proteome</keyword>
<organism evidence="2 3">
    <name type="scientific">Adhaeribacter radiodurans</name>
    <dbReference type="NCBI Taxonomy" id="2745197"/>
    <lineage>
        <taxon>Bacteria</taxon>
        <taxon>Pseudomonadati</taxon>
        <taxon>Bacteroidota</taxon>
        <taxon>Cytophagia</taxon>
        <taxon>Cytophagales</taxon>
        <taxon>Hymenobacteraceae</taxon>
        <taxon>Adhaeribacter</taxon>
    </lineage>
</organism>
<reference evidence="2 3" key="1">
    <citation type="submission" date="2020-08" db="EMBL/GenBank/DDBJ databases">
        <title>Adhaeribacter dokdonensis sp. nov., isolated from the rhizosphere of Elymus tsukushiensis, a plant native to the Dokdo Islands, Republic of Korea.</title>
        <authorList>
            <person name="Ghim S.Y."/>
        </authorList>
    </citation>
    <scope>NUCLEOTIDE SEQUENCE [LARGE SCALE GENOMIC DNA]</scope>
    <source>
        <strain evidence="2 3">KUDC8001</strain>
    </source>
</reference>
<dbReference type="PROSITE" id="PS50093">
    <property type="entry name" value="PKD"/>
    <property type="match status" value="1"/>
</dbReference>
<dbReference type="InterPro" id="IPR026341">
    <property type="entry name" value="T9SS_type_B"/>
</dbReference>
<dbReference type="Pfam" id="PF19081">
    <property type="entry name" value="Ig_7"/>
    <property type="match status" value="2"/>
</dbReference>
<dbReference type="NCBIfam" id="TIGR04131">
    <property type="entry name" value="Bac_Flav_CTERM"/>
    <property type="match status" value="1"/>
</dbReference>
<dbReference type="InterPro" id="IPR035986">
    <property type="entry name" value="PKD_dom_sf"/>
</dbReference>
<proteinExistence type="predicted"/>
<dbReference type="InterPro" id="IPR044023">
    <property type="entry name" value="Ig_7"/>
</dbReference>
<evidence type="ECO:0000313" key="3">
    <source>
        <dbReference type="Proteomes" id="UP000514509"/>
    </source>
</evidence>
<dbReference type="SMART" id="SM00089">
    <property type="entry name" value="PKD"/>
    <property type="match status" value="3"/>
</dbReference>
<dbReference type="KEGG" id="add:HUW48_16620"/>
<dbReference type="Pfam" id="PF13585">
    <property type="entry name" value="CHU_C"/>
    <property type="match status" value="1"/>
</dbReference>
<evidence type="ECO:0000259" key="1">
    <source>
        <dbReference type="PROSITE" id="PS50093"/>
    </source>
</evidence>
<dbReference type="Pfam" id="PF00801">
    <property type="entry name" value="PKD"/>
    <property type="match status" value="1"/>
</dbReference>
<dbReference type="AlphaFoldDB" id="A0A7L7L9Q3"/>
<dbReference type="InterPro" id="IPR000601">
    <property type="entry name" value="PKD_dom"/>
</dbReference>